<comment type="catalytic activity">
    <reaction evidence="8 10">
        <text>2 5-aminolevulinate = porphobilinogen + 2 H2O + H(+)</text>
        <dbReference type="Rhea" id="RHEA:24064"/>
        <dbReference type="ChEBI" id="CHEBI:15377"/>
        <dbReference type="ChEBI" id="CHEBI:15378"/>
        <dbReference type="ChEBI" id="CHEBI:58126"/>
        <dbReference type="ChEBI" id="CHEBI:356416"/>
        <dbReference type="EC" id="4.2.1.24"/>
    </reaction>
</comment>
<keyword evidence="6 10" id="KW-0456">Lyase</keyword>
<evidence type="ECO:0000256" key="3">
    <source>
        <dbReference type="ARBA" id="ARBA00012053"/>
    </source>
</evidence>
<dbReference type="PROSITE" id="PS00169">
    <property type="entry name" value="D_ALA_DEHYDRATASE"/>
    <property type="match status" value="1"/>
</dbReference>
<dbReference type="FunFam" id="3.20.20.70:FF:000019">
    <property type="entry name" value="Delta-aminolevulinic acid dehydratase"/>
    <property type="match status" value="1"/>
</dbReference>
<dbReference type="EMBL" id="OMOI01000001">
    <property type="protein sequence ID" value="SPF76392.1"/>
    <property type="molecule type" value="Genomic_DNA"/>
</dbReference>
<keyword evidence="7 10" id="KW-0627">Porphyrin biosynthesis</keyword>
<dbReference type="InterPro" id="IPR001731">
    <property type="entry name" value="ALAD"/>
</dbReference>
<dbReference type="PANTHER" id="PTHR11458:SF0">
    <property type="entry name" value="DELTA-AMINOLEVULINIC ACID DEHYDRATASE"/>
    <property type="match status" value="1"/>
</dbReference>
<reference evidence="12 13" key="1">
    <citation type="submission" date="2018-03" db="EMBL/GenBank/DDBJ databases">
        <authorList>
            <person name="Keele B.F."/>
        </authorList>
    </citation>
    <scope>NUCLEOTIDE SEQUENCE [LARGE SCALE GENOMIC DNA]</scope>
    <source>
        <strain evidence="12 13">CECT 8811</strain>
    </source>
</reference>
<evidence type="ECO:0000256" key="9">
    <source>
        <dbReference type="PIRSR" id="PIRSR001415-1"/>
    </source>
</evidence>
<name>A0A2R8AK07_9RHOB</name>
<feature type="active site" description="Schiff-base intermediate with substrate" evidence="9">
    <location>
        <position position="207"/>
    </location>
</feature>
<comment type="subunit">
    <text evidence="10">Homooctamer.</text>
</comment>
<dbReference type="PANTHER" id="PTHR11458">
    <property type="entry name" value="DELTA-AMINOLEVULINIC ACID DEHYDRATASE"/>
    <property type="match status" value="1"/>
</dbReference>
<dbReference type="EC" id="4.2.1.24" evidence="3 10"/>
<accession>A0A2R8AK07</accession>
<dbReference type="SMART" id="SM01004">
    <property type="entry name" value="ALAD"/>
    <property type="match status" value="1"/>
</dbReference>
<evidence type="ECO:0000256" key="2">
    <source>
        <dbReference type="ARBA" id="ARBA00008055"/>
    </source>
</evidence>
<evidence type="ECO:0000256" key="10">
    <source>
        <dbReference type="RuleBase" id="RU000515"/>
    </source>
</evidence>
<keyword evidence="13" id="KW-1185">Reference proteome</keyword>
<evidence type="ECO:0000256" key="5">
    <source>
        <dbReference type="ARBA" id="ARBA00023133"/>
    </source>
</evidence>
<evidence type="ECO:0000256" key="11">
    <source>
        <dbReference type="RuleBase" id="RU004161"/>
    </source>
</evidence>
<dbReference type="Pfam" id="PF00490">
    <property type="entry name" value="ALAD"/>
    <property type="match status" value="1"/>
</dbReference>
<evidence type="ECO:0000313" key="12">
    <source>
        <dbReference type="EMBL" id="SPF76392.1"/>
    </source>
</evidence>
<feature type="active site" description="Schiff-base intermediate with substrate" evidence="9">
    <location>
        <position position="261"/>
    </location>
</feature>
<evidence type="ECO:0000256" key="1">
    <source>
        <dbReference type="ARBA" id="ARBA00004694"/>
    </source>
</evidence>
<gene>
    <name evidence="12" type="primary">hemB</name>
    <name evidence="12" type="ORF">ALP8811_01396</name>
</gene>
<evidence type="ECO:0000256" key="4">
    <source>
        <dbReference type="ARBA" id="ARBA00020771"/>
    </source>
</evidence>
<dbReference type="GO" id="GO:0004655">
    <property type="term" value="F:porphobilinogen synthase activity"/>
    <property type="evidence" value="ECO:0007669"/>
    <property type="project" value="UniProtKB-EC"/>
</dbReference>
<dbReference type="NCBIfam" id="NF006762">
    <property type="entry name" value="PRK09283.1"/>
    <property type="match status" value="1"/>
</dbReference>
<evidence type="ECO:0000256" key="6">
    <source>
        <dbReference type="ARBA" id="ARBA00023239"/>
    </source>
</evidence>
<dbReference type="GO" id="GO:0005829">
    <property type="term" value="C:cytosol"/>
    <property type="evidence" value="ECO:0007669"/>
    <property type="project" value="TreeGrafter"/>
</dbReference>
<dbReference type="InterPro" id="IPR013785">
    <property type="entry name" value="Aldolase_TIM"/>
</dbReference>
<evidence type="ECO:0000256" key="8">
    <source>
        <dbReference type="ARBA" id="ARBA00047651"/>
    </source>
</evidence>
<comment type="similarity">
    <text evidence="2 11">Belongs to the ALAD family.</text>
</comment>
<dbReference type="SUPFAM" id="SSF51569">
    <property type="entry name" value="Aldolase"/>
    <property type="match status" value="1"/>
</dbReference>
<sequence length="338" mass="36635">MSRIPQPNTVAPFPATRLRRTRSSGALRDLVRENTLTAADLIWPVFVVEGENVEQEIPSMPGVTRKSVDLVVKAAKEAAALGIPAICLFPYTDPALKTETCEEAWNPDNLSNRAIRAIKAEVPEIAVMTDIALDPYNANGHDGIVRDGEIVNDETVEALVKMALAQAEAGADILGPSDMMDGRIGAMRTAIEAAGYHNLTIMSYTAKYASAFYGPFRDAVGASGALKGDKKTYQMDPANSDEAIRLVERDLQEGADMIMVKPGMPYLDICRRVKDSFGVPTFAYQVSGEYAMLMAAAQNGWLDGDKVMAESLMAFKRAGCDGILTYFAPRMARLLADT</sequence>
<dbReference type="Gene3D" id="3.20.20.70">
    <property type="entry name" value="Aldolase class I"/>
    <property type="match status" value="1"/>
</dbReference>
<proteinExistence type="inferred from homology"/>
<evidence type="ECO:0000256" key="7">
    <source>
        <dbReference type="ARBA" id="ARBA00023244"/>
    </source>
</evidence>
<dbReference type="UniPathway" id="UPA00251">
    <property type="reaction ID" value="UER00318"/>
</dbReference>
<keyword evidence="5" id="KW-0350">Heme biosynthesis</keyword>
<dbReference type="PIRSF" id="PIRSF001415">
    <property type="entry name" value="Porphbilin_synth"/>
    <property type="match status" value="1"/>
</dbReference>
<evidence type="ECO:0000313" key="13">
    <source>
        <dbReference type="Proteomes" id="UP000244911"/>
    </source>
</evidence>
<dbReference type="InterPro" id="IPR030656">
    <property type="entry name" value="ALAD_AS"/>
</dbReference>
<dbReference type="RefSeq" id="WP_245924590.1">
    <property type="nucleotide sequence ID" value="NZ_OMOI01000001.1"/>
</dbReference>
<comment type="pathway">
    <text evidence="1">Porphyrin-containing compound metabolism; protoporphyrin-IX biosynthesis; coproporphyrinogen-III from 5-aminolevulinate: step 1/4.</text>
</comment>
<dbReference type="GO" id="GO:0008270">
    <property type="term" value="F:zinc ion binding"/>
    <property type="evidence" value="ECO:0007669"/>
    <property type="project" value="TreeGrafter"/>
</dbReference>
<organism evidence="12 13">
    <name type="scientific">Aliiroseovarius pelagivivens</name>
    <dbReference type="NCBI Taxonomy" id="1639690"/>
    <lineage>
        <taxon>Bacteria</taxon>
        <taxon>Pseudomonadati</taxon>
        <taxon>Pseudomonadota</taxon>
        <taxon>Alphaproteobacteria</taxon>
        <taxon>Rhodobacterales</taxon>
        <taxon>Paracoccaceae</taxon>
        <taxon>Aliiroseovarius</taxon>
    </lineage>
</organism>
<dbReference type="GO" id="GO:0006782">
    <property type="term" value="P:protoporphyrinogen IX biosynthetic process"/>
    <property type="evidence" value="ECO:0007669"/>
    <property type="project" value="UniProtKB-UniPathway"/>
</dbReference>
<protein>
    <recommendedName>
        <fullName evidence="4 10">Delta-aminolevulinic acid dehydratase</fullName>
        <ecNumber evidence="3 10">4.2.1.24</ecNumber>
    </recommendedName>
</protein>
<dbReference type="AlphaFoldDB" id="A0A2R8AK07"/>
<dbReference type="Proteomes" id="UP000244911">
    <property type="component" value="Unassembled WGS sequence"/>
</dbReference>
<dbReference type="PRINTS" id="PR00144">
    <property type="entry name" value="DALDHYDRTASE"/>
</dbReference>
<dbReference type="CDD" id="cd04823">
    <property type="entry name" value="ALAD_PBGS_aspartate_rich"/>
    <property type="match status" value="1"/>
</dbReference>